<gene>
    <name evidence="1" type="ORF">CEXT_703701</name>
</gene>
<keyword evidence="2" id="KW-1185">Reference proteome</keyword>
<evidence type="ECO:0000313" key="1">
    <source>
        <dbReference type="EMBL" id="GIX80477.1"/>
    </source>
</evidence>
<reference evidence="1 2" key="1">
    <citation type="submission" date="2021-06" db="EMBL/GenBank/DDBJ databases">
        <title>Caerostris extrusa draft genome.</title>
        <authorList>
            <person name="Kono N."/>
            <person name="Arakawa K."/>
        </authorList>
    </citation>
    <scope>NUCLEOTIDE SEQUENCE [LARGE SCALE GENOMIC DNA]</scope>
</reference>
<proteinExistence type="predicted"/>
<comment type="caution">
    <text evidence="1">The sequence shown here is derived from an EMBL/GenBank/DDBJ whole genome shotgun (WGS) entry which is preliminary data.</text>
</comment>
<protein>
    <submittedName>
        <fullName evidence="1">Uncharacterized protein</fullName>
    </submittedName>
</protein>
<name>A0AAV4N716_CAEEX</name>
<dbReference type="AlphaFoldDB" id="A0AAV4N716"/>
<accession>A0AAV4N716</accession>
<sequence length="95" mass="11010">MEEERKKEVDEYMKEKSFCIPPTDLRQAAAELAGEDAPPSRQPDDSHVRITYFGFSDPRTSVRKESFLKSDYRCRPISVKTITITQRNEAKTKNI</sequence>
<dbReference type="EMBL" id="BPLR01003036">
    <property type="protein sequence ID" value="GIX80477.1"/>
    <property type="molecule type" value="Genomic_DNA"/>
</dbReference>
<organism evidence="1 2">
    <name type="scientific">Caerostris extrusa</name>
    <name type="common">Bark spider</name>
    <name type="synonym">Caerostris bankana</name>
    <dbReference type="NCBI Taxonomy" id="172846"/>
    <lineage>
        <taxon>Eukaryota</taxon>
        <taxon>Metazoa</taxon>
        <taxon>Ecdysozoa</taxon>
        <taxon>Arthropoda</taxon>
        <taxon>Chelicerata</taxon>
        <taxon>Arachnida</taxon>
        <taxon>Araneae</taxon>
        <taxon>Araneomorphae</taxon>
        <taxon>Entelegynae</taxon>
        <taxon>Araneoidea</taxon>
        <taxon>Araneidae</taxon>
        <taxon>Caerostris</taxon>
    </lineage>
</organism>
<evidence type="ECO:0000313" key="2">
    <source>
        <dbReference type="Proteomes" id="UP001054945"/>
    </source>
</evidence>
<dbReference type="Proteomes" id="UP001054945">
    <property type="component" value="Unassembled WGS sequence"/>
</dbReference>